<proteinExistence type="predicted"/>
<dbReference type="EMBL" id="JBBPCC010000002">
    <property type="protein sequence ID" value="MEK8127261.1"/>
    <property type="molecule type" value="Genomic_DNA"/>
</dbReference>
<protein>
    <recommendedName>
        <fullName evidence="3">DUF11 domain-containing protein</fullName>
    </recommendedName>
</protein>
<dbReference type="RefSeq" id="WP_341414315.1">
    <property type="nucleotide sequence ID" value="NZ_JBBPCC010000002.1"/>
</dbReference>
<evidence type="ECO:0008006" key="3">
    <source>
        <dbReference type="Google" id="ProtNLM"/>
    </source>
</evidence>
<reference evidence="1 2" key="1">
    <citation type="submission" date="2024-04" db="EMBL/GenBank/DDBJ databases">
        <title>draft genome sequnece of Paenibacillus filicis.</title>
        <authorList>
            <person name="Kim D.-U."/>
        </authorList>
    </citation>
    <scope>NUCLEOTIDE SEQUENCE [LARGE SCALE GENOMIC DNA]</scope>
    <source>
        <strain evidence="1 2">KACC14197</strain>
    </source>
</reference>
<organism evidence="1 2">
    <name type="scientific">Paenibacillus filicis</name>
    <dbReference type="NCBI Taxonomy" id="669464"/>
    <lineage>
        <taxon>Bacteria</taxon>
        <taxon>Bacillati</taxon>
        <taxon>Bacillota</taxon>
        <taxon>Bacilli</taxon>
        <taxon>Bacillales</taxon>
        <taxon>Paenibacillaceae</taxon>
        <taxon>Paenibacillus</taxon>
    </lineage>
</organism>
<gene>
    <name evidence="1" type="ORF">WMW72_04975</name>
</gene>
<dbReference type="Proteomes" id="UP001469365">
    <property type="component" value="Unassembled WGS sequence"/>
</dbReference>
<accession>A0ABU9DG70</accession>
<evidence type="ECO:0000313" key="1">
    <source>
        <dbReference type="EMBL" id="MEK8127261.1"/>
    </source>
</evidence>
<sequence length="94" mass="9701">MAIVLPQQTFSIGPNIGKSYYENLNGGINATVTVNNNGPAPIDLVLTRVNAPVITYTIPASSSLTLAVARLLVAALLTGPVGTFGTIQIATSDF</sequence>
<evidence type="ECO:0000313" key="2">
    <source>
        <dbReference type="Proteomes" id="UP001469365"/>
    </source>
</evidence>
<comment type="caution">
    <text evidence="1">The sequence shown here is derived from an EMBL/GenBank/DDBJ whole genome shotgun (WGS) entry which is preliminary data.</text>
</comment>
<keyword evidence="2" id="KW-1185">Reference proteome</keyword>
<name>A0ABU9DG70_9BACL</name>